<sequence>MLVGDGGYQRWAAFLEQWRAGSANDPQGLPTLVEQDYPAEVWLRLVTRLTDALAYRLQTWADALIDAMAATRDEFEMARALTQARRGLAAIRAVAAHPALPGKLARALRDQVDEQIRLVQRALEDGIDDARRAGLDDRLVQARLRTLRDNPLTVQDRSPAGTGWAAAPARPGRRIIVDPPVRPT</sequence>
<organism evidence="1 2">
    <name type="scientific">Micromonospora maris</name>
    <dbReference type="NCBI Taxonomy" id="1003110"/>
    <lineage>
        <taxon>Bacteria</taxon>
        <taxon>Bacillati</taxon>
        <taxon>Actinomycetota</taxon>
        <taxon>Actinomycetes</taxon>
        <taxon>Micromonosporales</taxon>
        <taxon>Micromonosporaceae</taxon>
        <taxon>Micromonospora</taxon>
    </lineage>
</organism>
<proteinExistence type="predicted"/>
<comment type="caution">
    <text evidence="1">The sequence shown here is derived from an EMBL/GenBank/DDBJ whole genome shotgun (WGS) entry which is preliminary data.</text>
</comment>
<accession>A0A9X0I0Y7</accession>
<dbReference type="RefSeq" id="WP_013734014.1">
    <property type="nucleotide sequence ID" value="NZ_CP108425.1"/>
</dbReference>
<dbReference type="AlphaFoldDB" id="A0A9X0I0Y7"/>
<dbReference type="EMBL" id="LMWI01000002">
    <property type="protein sequence ID" value="KUJ44749.1"/>
    <property type="molecule type" value="Genomic_DNA"/>
</dbReference>
<name>A0A9X0I0Y7_9ACTN</name>
<dbReference type="Proteomes" id="UP000053246">
    <property type="component" value="Unassembled WGS sequence"/>
</dbReference>
<keyword evidence="2" id="KW-1185">Reference proteome</keyword>
<dbReference type="OMA" id="ANRWSHR"/>
<reference evidence="1 2" key="1">
    <citation type="submission" date="2015-10" db="EMBL/GenBank/DDBJ databases">
        <authorList>
            <person name="Ju K.-S."/>
            <person name="Doroghazi J.R."/>
            <person name="Metcalf W.W."/>
        </authorList>
    </citation>
    <scope>NUCLEOTIDE SEQUENCE [LARGE SCALE GENOMIC DNA]</scope>
    <source>
        <strain evidence="1 2">NRRL B-24793</strain>
    </source>
</reference>
<evidence type="ECO:0000313" key="1">
    <source>
        <dbReference type="EMBL" id="KUJ44749.1"/>
    </source>
</evidence>
<gene>
    <name evidence="1" type="ORF">ADL17_16500</name>
</gene>
<evidence type="ECO:0000313" key="2">
    <source>
        <dbReference type="Proteomes" id="UP000053246"/>
    </source>
</evidence>
<protein>
    <submittedName>
        <fullName evidence="1">Uncharacterized protein</fullName>
    </submittedName>
</protein>